<dbReference type="EC" id="5.4.2.11" evidence="6 10"/>
<dbReference type="UniPathway" id="UPA00109">
    <property type="reaction ID" value="UER00186"/>
</dbReference>
<keyword evidence="3 6" id="KW-0312">Gluconeogenesis</keyword>
<dbReference type="PIRSF" id="PIRSF000709">
    <property type="entry name" value="6PFK_2-Ptase"/>
    <property type="match status" value="1"/>
</dbReference>
<keyword evidence="12" id="KW-1185">Reference proteome</keyword>
<feature type="binding site" evidence="6 8">
    <location>
        <begin position="10"/>
        <end position="17"/>
    </location>
    <ligand>
        <name>substrate</name>
    </ligand>
</feature>
<organism evidence="11 12">
    <name type="scientific">Candidatus Westeberhardia cardiocondylae</name>
    <dbReference type="NCBI Taxonomy" id="1594731"/>
    <lineage>
        <taxon>Bacteria</taxon>
        <taxon>Pseudomonadati</taxon>
        <taxon>Pseudomonadota</taxon>
        <taxon>Gammaproteobacteria</taxon>
        <taxon>Enterobacterales</taxon>
        <taxon>Enterobacteriaceae</taxon>
        <taxon>ant endosymbionts</taxon>
        <taxon>Candidatus Westeberhardia</taxon>
    </lineage>
</organism>
<comment type="subunit">
    <text evidence="6">Homodimer.</text>
</comment>
<dbReference type="AlphaFoldDB" id="A0A0H5BX60"/>
<feature type="active site" description="Tele-phosphohistidine intermediate" evidence="6 7">
    <location>
        <position position="11"/>
    </location>
</feature>
<dbReference type="FunFam" id="3.40.50.1240:FF:000003">
    <property type="entry name" value="2,3-bisphosphoglycerate-dependent phosphoglycerate mutase"/>
    <property type="match status" value="1"/>
</dbReference>
<evidence type="ECO:0000313" key="12">
    <source>
        <dbReference type="Proteomes" id="UP000242753"/>
    </source>
</evidence>
<evidence type="ECO:0000256" key="8">
    <source>
        <dbReference type="PIRSR" id="PIRSR613078-2"/>
    </source>
</evidence>
<evidence type="ECO:0000256" key="5">
    <source>
        <dbReference type="ARBA" id="ARBA00023235"/>
    </source>
</evidence>
<gene>
    <name evidence="6 11" type="primary">gpmA</name>
    <name evidence="11" type="ORF">WEOB_257</name>
</gene>
<dbReference type="SUPFAM" id="SSF53254">
    <property type="entry name" value="Phosphoglycerate mutase-like"/>
    <property type="match status" value="1"/>
</dbReference>
<dbReference type="Pfam" id="PF00300">
    <property type="entry name" value="His_Phos_1"/>
    <property type="match status" value="1"/>
</dbReference>
<sequence>MNITKLVLIRHGESQWNYENKFTGWTDIDLSETGKIEAKNAGILLKKRGYFFDFAYTSLLKRAIHTLWIILDELDQAWIPVEKSWKLNERHYGSLQGLNKDKIIMKYGEKQVKQWRRSFSVSPPKIDNKDDRFPGNDIRYSKLNVKKLPKGESLRSTVNRVIPYWKKNIVLKIQENKRVIISAHGNSIRAIIKFLNNLNEKEILNLEIPTGIPYIYEFENNLNIIRHYFLY</sequence>
<feature type="binding site" evidence="6 8">
    <location>
        <begin position="116"/>
        <end position="117"/>
    </location>
    <ligand>
        <name>substrate</name>
    </ligand>
</feature>
<dbReference type="InterPro" id="IPR029033">
    <property type="entry name" value="His_PPase_superfam"/>
</dbReference>
<dbReference type="STRING" id="1594731.WEOB_257"/>
<feature type="active site" description="Proton donor/acceptor" evidence="6 7">
    <location>
        <position position="89"/>
    </location>
</feature>
<dbReference type="GO" id="GO:0006094">
    <property type="term" value="P:gluconeogenesis"/>
    <property type="evidence" value="ECO:0007669"/>
    <property type="project" value="UniProtKB-UniRule"/>
</dbReference>
<dbReference type="InterPro" id="IPR005952">
    <property type="entry name" value="Phosphogly_mut1"/>
</dbReference>
<dbReference type="RefSeq" id="WP_281263747.1">
    <property type="nucleotide sequence ID" value="NZ_LN774881.1"/>
</dbReference>
<keyword evidence="4 6" id="KW-0324">Glycolysis</keyword>
<dbReference type="PATRIC" id="fig|1594731.3.peg.238"/>
<feature type="site" description="Transition state stabilizer" evidence="6 9">
    <location>
        <position position="184"/>
    </location>
</feature>
<dbReference type="KEGG" id="wca:WEOB_257"/>
<proteinExistence type="inferred from homology"/>
<comment type="function">
    <text evidence="6 10">Catalyzes the interconversion of 2-phosphoglycerate and 3-phosphoglycerate.</text>
</comment>
<evidence type="ECO:0000256" key="2">
    <source>
        <dbReference type="ARBA" id="ARBA00006717"/>
    </source>
</evidence>
<reference evidence="12" key="1">
    <citation type="submission" date="2015-01" db="EMBL/GenBank/DDBJ databases">
        <authorList>
            <person name="Manzano-Marin A."/>
            <person name="Manzano-Marin A."/>
        </authorList>
    </citation>
    <scope>NUCLEOTIDE SEQUENCE [LARGE SCALE GENOMIC DNA]</scope>
    <source>
        <strain evidence="12">obscurior</strain>
    </source>
</reference>
<feature type="binding site" evidence="6 8">
    <location>
        <begin position="185"/>
        <end position="186"/>
    </location>
    <ligand>
        <name>substrate</name>
    </ligand>
</feature>
<feature type="binding site" evidence="6 8">
    <location>
        <begin position="89"/>
        <end position="92"/>
    </location>
    <ligand>
        <name>substrate</name>
    </ligand>
</feature>
<dbReference type="SMART" id="SM00855">
    <property type="entry name" value="PGAM"/>
    <property type="match status" value="1"/>
</dbReference>
<dbReference type="CDD" id="cd07067">
    <property type="entry name" value="HP_PGM_like"/>
    <property type="match status" value="1"/>
</dbReference>
<evidence type="ECO:0000256" key="1">
    <source>
        <dbReference type="ARBA" id="ARBA00000380"/>
    </source>
</evidence>
<protein>
    <recommendedName>
        <fullName evidence="6 10">2,3-bisphosphoglycerate-dependent phosphoglycerate mutase</fullName>
        <shortName evidence="6">BPG-dependent PGAM</shortName>
        <shortName evidence="6">PGAM</shortName>
        <shortName evidence="6">Phosphoglyceromutase</shortName>
        <shortName evidence="6">dPGM</shortName>
        <ecNumber evidence="6 10">5.4.2.11</ecNumber>
    </recommendedName>
</protein>
<dbReference type="NCBIfam" id="TIGR01258">
    <property type="entry name" value="pgm_1"/>
    <property type="match status" value="1"/>
</dbReference>
<dbReference type="HAMAP" id="MF_01039">
    <property type="entry name" value="PGAM_GpmA"/>
    <property type="match status" value="1"/>
</dbReference>
<dbReference type="PROSITE" id="PS00175">
    <property type="entry name" value="PG_MUTASE"/>
    <property type="match status" value="1"/>
</dbReference>
<dbReference type="InterPro" id="IPR013078">
    <property type="entry name" value="His_Pase_superF_clade-1"/>
</dbReference>
<evidence type="ECO:0000256" key="6">
    <source>
        <dbReference type="HAMAP-Rule" id="MF_01039"/>
    </source>
</evidence>
<evidence type="ECO:0000256" key="4">
    <source>
        <dbReference type="ARBA" id="ARBA00023152"/>
    </source>
</evidence>
<evidence type="ECO:0000256" key="3">
    <source>
        <dbReference type="ARBA" id="ARBA00022432"/>
    </source>
</evidence>
<dbReference type="Proteomes" id="UP000242753">
    <property type="component" value="Chromosome I"/>
</dbReference>
<feature type="binding site" evidence="6 8">
    <location>
        <begin position="23"/>
        <end position="24"/>
    </location>
    <ligand>
        <name>substrate</name>
    </ligand>
</feature>
<name>A0A0H5BX60_9ENTR</name>
<feature type="binding site" evidence="6 8">
    <location>
        <position position="100"/>
    </location>
    <ligand>
        <name>substrate</name>
    </ligand>
</feature>
<comment type="similarity">
    <text evidence="2 6">Belongs to the phosphoglycerate mutase family. BPG-dependent PGAM subfamily.</text>
</comment>
<evidence type="ECO:0000256" key="9">
    <source>
        <dbReference type="PIRSR" id="PIRSR613078-3"/>
    </source>
</evidence>
<dbReference type="NCBIfam" id="NF010713">
    <property type="entry name" value="PRK14115.1"/>
    <property type="match status" value="1"/>
</dbReference>
<dbReference type="InterPro" id="IPR001345">
    <property type="entry name" value="PG/BPGM_mutase_AS"/>
</dbReference>
<dbReference type="GO" id="GO:0004619">
    <property type="term" value="F:phosphoglycerate mutase activity"/>
    <property type="evidence" value="ECO:0007669"/>
    <property type="project" value="UniProtKB-UniRule"/>
</dbReference>
<comment type="catalytic activity">
    <reaction evidence="1 6 10">
        <text>(2R)-2-phosphoglycerate = (2R)-3-phosphoglycerate</text>
        <dbReference type="Rhea" id="RHEA:15901"/>
        <dbReference type="ChEBI" id="CHEBI:58272"/>
        <dbReference type="ChEBI" id="CHEBI:58289"/>
        <dbReference type="EC" id="5.4.2.11"/>
    </reaction>
</comment>
<dbReference type="EMBL" id="LN774881">
    <property type="protein sequence ID" value="CEN32199.1"/>
    <property type="molecule type" value="Genomic_DNA"/>
</dbReference>
<keyword evidence="5 6" id="KW-0413">Isomerase</keyword>
<dbReference type="GO" id="GO:0006096">
    <property type="term" value="P:glycolytic process"/>
    <property type="evidence" value="ECO:0007669"/>
    <property type="project" value="UniProtKB-UniRule"/>
</dbReference>
<feature type="binding site" evidence="6 8">
    <location>
        <position position="62"/>
    </location>
    <ligand>
        <name>substrate</name>
    </ligand>
</feature>
<evidence type="ECO:0000256" key="10">
    <source>
        <dbReference type="RuleBase" id="RU004512"/>
    </source>
</evidence>
<comment type="pathway">
    <text evidence="6 10">Carbohydrate degradation; glycolysis; pyruvate from D-glyceraldehyde 3-phosphate: step 3/5.</text>
</comment>
<evidence type="ECO:0000256" key="7">
    <source>
        <dbReference type="PIRSR" id="PIRSR613078-1"/>
    </source>
</evidence>
<evidence type="ECO:0000313" key="11">
    <source>
        <dbReference type="EMBL" id="CEN32199.1"/>
    </source>
</evidence>
<accession>A0A0H5BX60</accession>
<dbReference type="Gene3D" id="3.40.50.1240">
    <property type="entry name" value="Phosphoglycerate mutase-like"/>
    <property type="match status" value="1"/>
</dbReference>
<dbReference type="PANTHER" id="PTHR11931">
    <property type="entry name" value="PHOSPHOGLYCERATE MUTASE"/>
    <property type="match status" value="1"/>
</dbReference>